<feature type="domain" description="RsdA/BaiN/AoA(So)-like insert" evidence="5">
    <location>
        <begin position="194"/>
        <end position="355"/>
    </location>
</feature>
<dbReference type="OrthoDB" id="9773233at2"/>
<gene>
    <name evidence="6" type="ORF">CP373A1_14855</name>
</gene>
<dbReference type="SUPFAM" id="SSF160996">
    <property type="entry name" value="HI0933 insert domain-like"/>
    <property type="match status" value="1"/>
</dbReference>
<dbReference type="Gene3D" id="1.10.8.260">
    <property type="entry name" value="HI0933 insert domain-like"/>
    <property type="match status" value="1"/>
</dbReference>
<keyword evidence="7" id="KW-1185">Reference proteome</keyword>
<keyword evidence="3" id="KW-0274">FAD</keyword>
<dbReference type="PRINTS" id="PR00411">
    <property type="entry name" value="PNDRDTASEI"/>
</dbReference>
<dbReference type="AlphaFoldDB" id="A0A1B8RLJ6"/>
<comment type="caution">
    <text evidence="6">The sequence shown here is derived from an EMBL/GenBank/DDBJ whole genome shotgun (WGS) entry which is preliminary data.</text>
</comment>
<reference evidence="6 7" key="1">
    <citation type="submission" date="2016-06" db="EMBL/GenBank/DDBJ databases">
        <authorList>
            <person name="Kjaerup R.B."/>
            <person name="Dalgaard T.S."/>
            <person name="Juul-Madsen H.R."/>
        </authorList>
    </citation>
    <scope>NUCLEOTIDE SEQUENCE [LARGE SCALE GENOMIC DNA]</scope>
    <source>
        <strain evidence="6 7">373-A1</strain>
    </source>
</reference>
<evidence type="ECO:0000256" key="1">
    <source>
        <dbReference type="ARBA" id="ARBA00001974"/>
    </source>
</evidence>
<dbReference type="InterPro" id="IPR004792">
    <property type="entry name" value="BaiN-like"/>
</dbReference>
<evidence type="ECO:0000259" key="5">
    <source>
        <dbReference type="Pfam" id="PF22780"/>
    </source>
</evidence>
<dbReference type="SUPFAM" id="SSF51905">
    <property type="entry name" value="FAD/NAD(P)-binding domain"/>
    <property type="match status" value="1"/>
</dbReference>
<sequence length="411" mass="45233">MIYHDIIIVGGGASGLMAAIIAKDLGKDVAIIEATDRIGKKILTTGNGRCNISNSRISFPYDTYHSSNKDFYIDCLDQLSVEETRNLFLSIGLPIVELEKGKLYPASLQASSVVDLLRLSIEEKEIPLFTNCKVKTIHKNKNFKLSTTNDEYTLFTCKKVILACGGKSAPKTGSDGSGYRLAKDLGHSVTSTVPGIVQLKLDYPHLKALSGIKFDGRISIYVDGKLVREDIGEVLFTDYGISGPPILQLSAIASRALDNNQNVELSVDMMPNLSIEETKDFLEGHLYMFSHRTISNSFIGIINKKLIPIILKDSGINNIHIPCYDLDWKDKNELLSRFKGWRFKCIDTNGFNNAQLTVGGINTKEVNPKTLESNITPGLFFCGEVLDVNGDCGGFNLQWAWSSGYTVGNSV</sequence>
<dbReference type="Proteomes" id="UP000092714">
    <property type="component" value="Unassembled WGS sequence"/>
</dbReference>
<evidence type="ECO:0000313" key="6">
    <source>
        <dbReference type="EMBL" id="OBY09624.1"/>
    </source>
</evidence>
<dbReference type="eggNOG" id="COG2081">
    <property type="taxonomic scope" value="Bacteria"/>
</dbReference>
<name>A0A1B8RLJ6_9CLOT</name>
<dbReference type="EMBL" id="MAPZ01000028">
    <property type="protein sequence ID" value="OBY09624.1"/>
    <property type="molecule type" value="Genomic_DNA"/>
</dbReference>
<dbReference type="Gene3D" id="3.50.50.60">
    <property type="entry name" value="FAD/NAD(P)-binding domain"/>
    <property type="match status" value="1"/>
</dbReference>
<dbReference type="Pfam" id="PF22780">
    <property type="entry name" value="HI0933_like_1st"/>
    <property type="match status" value="1"/>
</dbReference>
<accession>A0A1B8RLJ6</accession>
<dbReference type="GeneID" id="42776840"/>
<keyword evidence="2" id="KW-0285">Flavoprotein</keyword>
<evidence type="ECO:0000313" key="7">
    <source>
        <dbReference type="Proteomes" id="UP000092714"/>
    </source>
</evidence>
<evidence type="ECO:0000256" key="3">
    <source>
        <dbReference type="ARBA" id="ARBA00022827"/>
    </source>
</evidence>
<dbReference type="Pfam" id="PF03486">
    <property type="entry name" value="HI0933_like"/>
    <property type="match status" value="1"/>
</dbReference>
<organism evidence="6 7">
    <name type="scientific">Clostridium paraputrificum</name>
    <dbReference type="NCBI Taxonomy" id="29363"/>
    <lineage>
        <taxon>Bacteria</taxon>
        <taxon>Bacillati</taxon>
        <taxon>Bacillota</taxon>
        <taxon>Clostridia</taxon>
        <taxon>Eubacteriales</taxon>
        <taxon>Clostridiaceae</taxon>
        <taxon>Clostridium</taxon>
    </lineage>
</organism>
<comment type="cofactor">
    <cofactor evidence="1">
        <name>FAD</name>
        <dbReference type="ChEBI" id="CHEBI:57692"/>
    </cofactor>
</comment>
<dbReference type="PANTHER" id="PTHR42887">
    <property type="entry name" value="OS12G0638800 PROTEIN"/>
    <property type="match status" value="1"/>
</dbReference>
<dbReference type="InterPro" id="IPR057661">
    <property type="entry name" value="RsdA/BaiN/AoA(So)_Rossmann"/>
</dbReference>
<dbReference type="InterPro" id="IPR036188">
    <property type="entry name" value="FAD/NAD-bd_sf"/>
</dbReference>
<dbReference type="NCBIfam" id="TIGR00275">
    <property type="entry name" value="aminoacetone oxidase family FAD-binding enzyme"/>
    <property type="match status" value="1"/>
</dbReference>
<proteinExistence type="predicted"/>
<dbReference type="Gene3D" id="2.40.30.10">
    <property type="entry name" value="Translation factors"/>
    <property type="match status" value="1"/>
</dbReference>
<protein>
    <submittedName>
        <fullName evidence="6">Flavoprotein</fullName>
    </submittedName>
</protein>
<dbReference type="PANTHER" id="PTHR42887:SF2">
    <property type="entry name" value="OS12G0638800 PROTEIN"/>
    <property type="match status" value="1"/>
</dbReference>
<feature type="domain" description="RsdA/BaiN/AoA(So)-like Rossmann fold-like" evidence="4">
    <location>
        <begin position="4"/>
        <end position="409"/>
    </location>
</feature>
<dbReference type="InterPro" id="IPR055178">
    <property type="entry name" value="RsdA/BaiN/AoA(So)-like_dom"/>
</dbReference>
<dbReference type="RefSeq" id="WP_027099006.1">
    <property type="nucleotide sequence ID" value="NZ_CABHIH010000009.1"/>
</dbReference>
<evidence type="ECO:0000259" key="4">
    <source>
        <dbReference type="Pfam" id="PF03486"/>
    </source>
</evidence>
<evidence type="ECO:0000256" key="2">
    <source>
        <dbReference type="ARBA" id="ARBA00022630"/>
    </source>
</evidence>
<dbReference type="InterPro" id="IPR023166">
    <property type="entry name" value="BaiN-like_dom_sf"/>
</dbReference>